<comment type="caution">
    <text evidence="1">The sequence shown here is derived from an EMBL/GenBank/DDBJ whole genome shotgun (WGS) entry which is preliminary data.</text>
</comment>
<gene>
    <name evidence="1" type="ORF">GGR38_002438</name>
</gene>
<name>A0A7W6CFA9_9SPHN</name>
<dbReference type="InterPro" id="IPR018673">
    <property type="entry name" value="DUF2141"/>
</dbReference>
<proteinExistence type="predicted"/>
<evidence type="ECO:0000313" key="1">
    <source>
        <dbReference type="EMBL" id="MBB3955484.1"/>
    </source>
</evidence>
<organism evidence="1 2">
    <name type="scientific">Novosphingobium sediminicola</name>
    <dbReference type="NCBI Taxonomy" id="563162"/>
    <lineage>
        <taxon>Bacteria</taxon>
        <taxon>Pseudomonadati</taxon>
        <taxon>Pseudomonadota</taxon>
        <taxon>Alphaproteobacteria</taxon>
        <taxon>Sphingomonadales</taxon>
        <taxon>Sphingomonadaceae</taxon>
        <taxon>Novosphingobium</taxon>
    </lineage>
</organism>
<dbReference type="RefSeq" id="WP_183625830.1">
    <property type="nucleotide sequence ID" value="NZ_JACIDX010000008.1"/>
</dbReference>
<keyword evidence="2" id="KW-1185">Reference proteome</keyword>
<accession>A0A7W6CFA9</accession>
<reference evidence="1 2" key="1">
    <citation type="submission" date="2020-08" db="EMBL/GenBank/DDBJ databases">
        <title>Genomic Encyclopedia of Type Strains, Phase IV (KMG-IV): sequencing the most valuable type-strain genomes for metagenomic binning, comparative biology and taxonomic classification.</title>
        <authorList>
            <person name="Goeker M."/>
        </authorList>
    </citation>
    <scope>NUCLEOTIDE SEQUENCE [LARGE SCALE GENOMIC DNA]</scope>
    <source>
        <strain evidence="1 2">DSM 27057</strain>
    </source>
</reference>
<evidence type="ECO:0000313" key="2">
    <source>
        <dbReference type="Proteomes" id="UP000548867"/>
    </source>
</evidence>
<dbReference type="AlphaFoldDB" id="A0A7W6CFA9"/>
<dbReference type="EMBL" id="JACIDX010000008">
    <property type="protein sequence ID" value="MBB3955484.1"/>
    <property type="molecule type" value="Genomic_DNA"/>
</dbReference>
<dbReference type="Proteomes" id="UP000548867">
    <property type="component" value="Unassembled WGS sequence"/>
</dbReference>
<protein>
    <submittedName>
        <fullName evidence="1">Uncharacterized protein (DUF2141 family)</fullName>
    </submittedName>
</protein>
<dbReference type="Pfam" id="PF09912">
    <property type="entry name" value="DUF2141"/>
    <property type="match status" value="1"/>
</dbReference>
<sequence length="174" mass="18709">MALLLPLILAAEAPAKPAVPLASTPELGKAEGKCRAGESGPAFLVDVIGLKDRTGKLKLEVYPNNDTDFLMDDNVLVYQGKAFRRVEEETPASGNVQICVRVPAAGPYSIMLLHDRDNNRKFGWWVDGIGFASNPRLGWHKPKAAATKAVAGNGPTRVSITLNYRNGLGMSPIN</sequence>